<feature type="domain" description="ATP-grasp" evidence="3">
    <location>
        <begin position="749"/>
        <end position="946"/>
    </location>
</feature>
<organism evidence="4 5">
    <name type="scientific">Lingula anatina</name>
    <name type="common">Brachiopod</name>
    <name type="synonym">Lingula unguis</name>
    <dbReference type="NCBI Taxonomy" id="7574"/>
    <lineage>
        <taxon>Eukaryota</taxon>
        <taxon>Metazoa</taxon>
        <taxon>Spiralia</taxon>
        <taxon>Lophotrochozoa</taxon>
        <taxon>Brachiopoda</taxon>
        <taxon>Linguliformea</taxon>
        <taxon>Lingulata</taxon>
        <taxon>Lingulida</taxon>
        <taxon>Linguloidea</taxon>
        <taxon>Lingulidae</taxon>
        <taxon>Lingula</taxon>
    </lineage>
</organism>
<keyword evidence="2" id="KW-0732">Signal</keyword>
<evidence type="ECO:0000256" key="1">
    <source>
        <dbReference type="PROSITE-ProRule" id="PRU00409"/>
    </source>
</evidence>
<dbReference type="InterPro" id="IPR003806">
    <property type="entry name" value="ATP-grasp_PylC-type"/>
</dbReference>
<dbReference type="RefSeq" id="XP_013420585.2">
    <property type="nucleotide sequence ID" value="XM_013565131.2"/>
</dbReference>
<gene>
    <name evidence="5" type="primary">LOC106180948</name>
</gene>
<dbReference type="GeneID" id="106180948"/>
<evidence type="ECO:0000313" key="5">
    <source>
        <dbReference type="RefSeq" id="XP_013420585.2"/>
    </source>
</evidence>
<name>A0A1S3KD90_LINAN</name>
<keyword evidence="1" id="KW-0547">Nucleotide-binding</keyword>
<feature type="signal peptide" evidence="2">
    <location>
        <begin position="1"/>
        <end position="19"/>
    </location>
</feature>
<dbReference type="PROSITE" id="PS50975">
    <property type="entry name" value="ATP_GRASP"/>
    <property type="match status" value="2"/>
</dbReference>
<evidence type="ECO:0000313" key="4">
    <source>
        <dbReference type="Proteomes" id="UP000085678"/>
    </source>
</evidence>
<dbReference type="Pfam" id="PF02655">
    <property type="entry name" value="ATP-grasp_3"/>
    <property type="match status" value="2"/>
</dbReference>
<dbReference type="GO" id="GO:0046872">
    <property type="term" value="F:metal ion binding"/>
    <property type="evidence" value="ECO:0007669"/>
    <property type="project" value="InterPro"/>
</dbReference>
<dbReference type="KEGG" id="lak:106180948"/>
<accession>A0A1S3KD90</accession>
<keyword evidence="1" id="KW-0067">ATP-binding</keyword>
<sequence length="1009" mass="111162">MHFTLVALCISILLHGETGSVPSSRKTKPASTPLVQPLAGPTVETSFEVGTPFLTLSNNSVCPRTLRPKGQFVVTLAPSEAPESSEDTHYSSESVLNAKWIHKMNHNLTCTQKQTPTRGIPRTDSDKRGSLMENVGANQLLTLSDLFKEDAPRDAVFITEVPRNGASFFTNTKYVAHCNLSKNNNNMAVIRVVNPHRILPLVGGDLNVFSSVEPPDGLVEHWVKRLGTKARPSFVRLDNITQSATFLTPYPIEQLPADQHHVDPDLHYRALSKQFITEVDATQPKVLLNPVIPCVIKLTHGMGGTGVFLVTTGDDLQLTQQKILQSHPSSDTIVTEMVTDLKSPEYSAHFYVNKAGVVTWWEAVELIQDSENKTIGTMWMKNNTGLRAIMEPFVLAVANSLHRVGYYGPAGCDVLHDGSRGYLVDINPRVTCSMPLCLMAREMSDRGWSVGVMTRLRYAQGSVNDVIARAERVTDAEVVVLSASEVTSDITATYVAVFADSREMCETGSVPSSRKTKPASTPLVQPLAGPTVETSFEVGTPFLTLSNNSVCPRTLRPKGQFVVTLAPSEAPESSEDTHYSSESVLNAKWIHKMNHNLTCTQKQTPTRGIPRTDSDKRGSLMENVGANQLLTLSDLFKEDAPRDAVFITEVPRNGASFFTNTKYVAHCNLSKNNNNMAVIRVVNPHRILPLVGGDLNVFSSVEPPDGLVEHWVKRLGTKARPSFVRLDNITQSATFLTPYPIEQLPADQHHVDPDLHYRALSKRFITEVDATQPKVLLNPVIPCVIKLTHGMGGTGVFLVTTGDDLQLTQQKILQSHPSSDTIVTEMVTDLKSPEYSAHFYVNKAGVVTWWEAVELIQDSENKTIGTMWMKNNTGLRAIMEPFVLAVANSLHRVGYYGPAGCDVLHDGSRGYLVDINPRVTCSMPLCLMAREMSDRGWSVGVMTRLRYAQGSVNDVIARAERVTDAEVVVLSASEVTSDITATYVAVFADSREMCEHVLQNRMNFLCKYK</sequence>
<protein>
    <submittedName>
        <fullName evidence="5">Uncharacterized protein LOC106180948</fullName>
    </submittedName>
</protein>
<dbReference type="GO" id="GO:0005524">
    <property type="term" value="F:ATP binding"/>
    <property type="evidence" value="ECO:0007669"/>
    <property type="project" value="UniProtKB-UniRule"/>
</dbReference>
<proteinExistence type="predicted"/>
<feature type="chain" id="PRO_5030033825" evidence="2">
    <location>
        <begin position="20"/>
        <end position="1009"/>
    </location>
</feature>
<dbReference type="AlphaFoldDB" id="A0A1S3KD90"/>
<dbReference type="OrthoDB" id="5946236at2759"/>
<dbReference type="Proteomes" id="UP000085678">
    <property type="component" value="Unplaced"/>
</dbReference>
<dbReference type="InterPro" id="IPR053269">
    <property type="entry name" value="Asp-Met_ligase"/>
</dbReference>
<feature type="domain" description="ATP-grasp" evidence="3">
    <location>
        <begin position="260"/>
        <end position="457"/>
    </location>
</feature>
<dbReference type="Gene3D" id="3.30.470.20">
    <property type="entry name" value="ATP-grasp fold, B domain"/>
    <property type="match status" value="2"/>
</dbReference>
<dbReference type="PANTHER" id="PTHR37018">
    <property type="entry name" value="CULTURE SPECIFIC PROTEIN, PUTATIVE (AFU_ORTHOLOGUE AFUA_2G00130)-RELATED"/>
    <property type="match status" value="1"/>
</dbReference>
<reference evidence="5" key="1">
    <citation type="submission" date="2025-08" db="UniProtKB">
        <authorList>
            <consortium name="RefSeq"/>
        </authorList>
    </citation>
    <scope>IDENTIFICATION</scope>
    <source>
        <tissue evidence="5">Gonads</tissue>
    </source>
</reference>
<dbReference type="InterPro" id="IPR011761">
    <property type="entry name" value="ATP-grasp"/>
</dbReference>
<evidence type="ECO:0000259" key="3">
    <source>
        <dbReference type="PROSITE" id="PS50975"/>
    </source>
</evidence>
<evidence type="ECO:0000256" key="2">
    <source>
        <dbReference type="SAM" id="SignalP"/>
    </source>
</evidence>
<dbReference type="InParanoid" id="A0A1S3KD90"/>
<dbReference type="SUPFAM" id="SSF56059">
    <property type="entry name" value="Glutathione synthetase ATP-binding domain-like"/>
    <property type="match status" value="2"/>
</dbReference>
<dbReference type="PANTHER" id="PTHR37018:SF1">
    <property type="entry name" value="CULTURE SPECIFIC PROTEIN, PUTATIVE (AFU_ORTHOLOGUE AFUA_2G00130)-RELATED"/>
    <property type="match status" value="1"/>
</dbReference>
<keyword evidence="4" id="KW-1185">Reference proteome</keyword>